<evidence type="ECO:0000256" key="2">
    <source>
        <dbReference type="SAM" id="Coils"/>
    </source>
</evidence>
<gene>
    <name evidence="5" type="ORF">KFK09_003830</name>
</gene>
<dbReference type="EMBL" id="JAGYWB010000004">
    <property type="protein sequence ID" value="KAI0524460.1"/>
    <property type="molecule type" value="Genomic_DNA"/>
</dbReference>
<protein>
    <recommendedName>
        <fullName evidence="4">CCHC-type domain-containing protein</fullName>
    </recommendedName>
</protein>
<dbReference type="SUPFAM" id="SSF57756">
    <property type="entry name" value="Retrovirus zinc finger-like domains"/>
    <property type="match status" value="1"/>
</dbReference>
<feature type="domain" description="CCHC-type" evidence="4">
    <location>
        <begin position="380"/>
        <end position="394"/>
    </location>
</feature>
<dbReference type="Pfam" id="PF14223">
    <property type="entry name" value="Retrotran_gag_2"/>
    <property type="match status" value="1"/>
</dbReference>
<keyword evidence="2" id="KW-0175">Coiled coil</keyword>
<keyword evidence="1" id="KW-0862">Zinc</keyword>
<evidence type="ECO:0000313" key="5">
    <source>
        <dbReference type="EMBL" id="KAI0524460.1"/>
    </source>
</evidence>
<dbReference type="SMR" id="A0A8T3C2C1"/>
<dbReference type="Proteomes" id="UP000829196">
    <property type="component" value="Unassembled WGS sequence"/>
</dbReference>
<feature type="compositionally biased region" description="Basic and acidic residues" evidence="3">
    <location>
        <begin position="169"/>
        <end position="181"/>
    </location>
</feature>
<comment type="caution">
    <text evidence="5">The sequence shown here is derived from an EMBL/GenBank/DDBJ whole genome shotgun (WGS) entry which is preliminary data.</text>
</comment>
<evidence type="ECO:0000313" key="6">
    <source>
        <dbReference type="Proteomes" id="UP000829196"/>
    </source>
</evidence>
<dbReference type="Pfam" id="PF00098">
    <property type="entry name" value="zf-CCHC"/>
    <property type="match status" value="1"/>
</dbReference>
<keyword evidence="6" id="KW-1185">Reference proteome</keyword>
<dbReference type="InterPro" id="IPR036875">
    <property type="entry name" value="Znf_CCHC_sf"/>
</dbReference>
<accession>A0A8T3C2C1</accession>
<keyword evidence="1" id="KW-0863">Zinc-finger</keyword>
<dbReference type="Gene3D" id="4.10.60.10">
    <property type="entry name" value="Zinc finger, CCHC-type"/>
    <property type="match status" value="1"/>
</dbReference>
<keyword evidence="1" id="KW-0479">Metal-binding</keyword>
<feature type="region of interest" description="Disordered" evidence="3">
    <location>
        <begin position="162"/>
        <end position="213"/>
    </location>
</feature>
<dbReference type="PROSITE" id="PS50158">
    <property type="entry name" value="ZF_CCHC"/>
    <property type="match status" value="2"/>
</dbReference>
<dbReference type="AlphaFoldDB" id="A0A8T3C2C1"/>
<name>A0A8T3C2C1_DENNO</name>
<dbReference type="InterPro" id="IPR001878">
    <property type="entry name" value="Znf_CCHC"/>
</dbReference>
<feature type="compositionally biased region" description="Basic residues" evidence="3">
    <location>
        <begin position="182"/>
        <end position="191"/>
    </location>
</feature>
<proteinExistence type="predicted"/>
<sequence length="436" mass="50500">MKRHESISDIYTRFTQIVTSLHALGKELSNYEKVNKILRCLPSSYDAKITAITKSKDLNTYSIDNLLGSLIAYEQGVNQRNLDAGEKKKEKIIALKAHKSDSESSGSKSDEVAFITRQFKSFLRKKQKHHQSWRKGKDHKHVKGSSDVVCFECRKPGHVRADCPTLQDHSSKEKEKGEEKAKSRKDKKKIQRGFWAESGTDSSETEPEEETTNLYFMGENQSDEEEVCKPTYDELFEICEKIHTSYKKLKKTHASLKLEHSNLQKEHEVFLKDHATIDSNHMALLDEYDELNKKHLELVDEHNALKASHTSLKVDLKKSKEIEKNLGMENDALKITNLRIQNDFDTYKKNRMTSTIDLKPEPRKRHYNSNHLRNPFPRVRCFSCGMLGHISHTCTIHRSTHWVWRPKMHDSQHTIPALYSTFPKKDPKPVCVSRSD</sequence>
<evidence type="ECO:0000256" key="1">
    <source>
        <dbReference type="PROSITE-ProRule" id="PRU00047"/>
    </source>
</evidence>
<dbReference type="GO" id="GO:0008270">
    <property type="term" value="F:zinc ion binding"/>
    <property type="evidence" value="ECO:0007669"/>
    <property type="project" value="UniProtKB-KW"/>
</dbReference>
<evidence type="ECO:0000256" key="3">
    <source>
        <dbReference type="SAM" id="MobiDB-lite"/>
    </source>
</evidence>
<feature type="domain" description="CCHC-type" evidence="4">
    <location>
        <begin position="150"/>
        <end position="164"/>
    </location>
</feature>
<organism evidence="5 6">
    <name type="scientific">Dendrobium nobile</name>
    <name type="common">Orchid</name>
    <dbReference type="NCBI Taxonomy" id="94219"/>
    <lineage>
        <taxon>Eukaryota</taxon>
        <taxon>Viridiplantae</taxon>
        <taxon>Streptophyta</taxon>
        <taxon>Embryophyta</taxon>
        <taxon>Tracheophyta</taxon>
        <taxon>Spermatophyta</taxon>
        <taxon>Magnoliopsida</taxon>
        <taxon>Liliopsida</taxon>
        <taxon>Asparagales</taxon>
        <taxon>Orchidaceae</taxon>
        <taxon>Epidendroideae</taxon>
        <taxon>Malaxideae</taxon>
        <taxon>Dendrobiinae</taxon>
        <taxon>Dendrobium</taxon>
    </lineage>
</organism>
<evidence type="ECO:0000259" key="4">
    <source>
        <dbReference type="PROSITE" id="PS50158"/>
    </source>
</evidence>
<dbReference type="SMART" id="SM00343">
    <property type="entry name" value="ZnF_C2HC"/>
    <property type="match status" value="2"/>
</dbReference>
<feature type="coiled-coil region" evidence="2">
    <location>
        <begin position="246"/>
        <end position="308"/>
    </location>
</feature>
<dbReference type="GO" id="GO:0003676">
    <property type="term" value="F:nucleic acid binding"/>
    <property type="evidence" value="ECO:0007669"/>
    <property type="project" value="InterPro"/>
</dbReference>
<reference evidence="5" key="1">
    <citation type="journal article" date="2022" name="Front. Genet.">
        <title>Chromosome-Scale Assembly of the Dendrobium nobile Genome Provides Insights Into the Molecular Mechanism of the Biosynthesis of the Medicinal Active Ingredient of Dendrobium.</title>
        <authorList>
            <person name="Xu Q."/>
            <person name="Niu S.-C."/>
            <person name="Li K.-L."/>
            <person name="Zheng P.-J."/>
            <person name="Zhang X.-J."/>
            <person name="Jia Y."/>
            <person name="Liu Y."/>
            <person name="Niu Y.-X."/>
            <person name="Yu L.-H."/>
            <person name="Chen D.-F."/>
            <person name="Zhang G.-Q."/>
        </authorList>
    </citation>
    <scope>NUCLEOTIDE SEQUENCE</scope>
    <source>
        <tissue evidence="5">Leaf</tissue>
    </source>
</reference>